<evidence type="ECO:0000313" key="2">
    <source>
        <dbReference type="Proteomes" id="UP000291084"/>
    </source>
</evidence>
<protein>
    <submittedName>
        <fullName evidence="1">Uncharacterized protein</fullName>
    </submittedName>
</protein>
<gene>
    <name evidence="1" type="primary">Vigan.07G121900</name>
    <name evidence="1" type="ORF">VIGAN_07121900</name>
</gene>
<feature type="non-terminal residue" evidence="1">
    <location>
        <position position="117"/>
    </location>
</feature>
<name>A0A0S3SI74_PHAAN</name>
<dbReference type="EMBL" id="AP015040">
    <property type="protein sequence ID" value="BAT92488.1"/>
    <property type="molecule type" value="Genomic_DNA"/>
</dbReference>
<keyword evidence="2" id="KW-1185">Reference proteome</keyword>
<reference evidence="1 2" key="1">
    <citation type="journal article" date="2015" name="Sci. Rep.">
        <title>The power of single molecule real-time sequencing technology in the de novo assembly of a eukaryotic genome.</title>
        <authorList>
            <person name="Sakai H."/>
            <person name="Naito K."/>
            <person name="Ogiso-Tanaka E."/>
            <person name="Takahashi Y."/>
            <person name="Iseki K."/>
            <person name="Muto C."/>
            <person name="Satou K."/>
            <person name="Teruya K."/>
            <person name="Shiroma A."/>
            <person name="Shimoji M."/>
            <person name="Hirano T."/>
            <person name="Itoh T."/>
            <person name="Kaga A."/>
            <person name="Tomooka N."/>
        </authorList>
    </citation>
    <scope>NUCLEOTIDE SEQUENCE [LARGE SCALE GENOMIC DNA]</scope>
    <source>
        <strain evidence="2">cv. Shumari</strain>
    </source>
</reference>
<dbReference type="Proteomes" id="UP000291084">
    <property type="component" value="Chromosome 7"/>
</dbReference>
<evidence type="ECO:0000313" key="1">
    <source>
        <dbReference type="EMBL" id="BAT92488.1"/>
    </source>
</evidence>
<accession>A0A0S3SI74</accession>
<organism evidence="1 2">
    <name type="scientific">Vigna angularis var. angularis</name>
    <dbReference type="NCBI Taxonomy" id="157739"/>
    <lineage>
        <taxon>Eukaryota</taxon>
        <taxon>Viridiplantae</taxon>
        <taxon>Streptophyta</taxon>
        <taxon>Embryophyta</taxon>
        <taxon>Tracheophyta</taxon>
        <taxon>Spermatophyta</taxon>
        <taxon>Magnoliopsida</taxon>
        <taxon>eudicotyledons</taxon>
        <taxon>Gunneridae</taxon>
        <taxon>Pentapetalae</taxon>
        <taxon>rosids</taxon>
        <taxon>fabids</taxon>
        <taxon>Fabales</taxon>
        <taxon>Fabaceae</taxon>
        <taxon>Papilionoideae</taxon>
        <taxon>50 kb inversion clade</taxon>
        <taxon>NPAAA clade</taxon>
        <taxon>indigoferoid/millettioid clade</taxon>
        <taxon>Phaseoleae</taxon>
        <taxon>Vigna</taxon>
    </lineage>
</organism>
<proteinExistence type="predicted"/>
<dbReference type="AlphaFoldDB" id="A0A0S3SI74"/>
<sequence length="117" mass="12969">MQMKGTICFPGTQESTYVCSIPAMPPLSFPLSLSHTCQFSLLFSQPPIFCTHQLSTWHGTTPSSGPYCINKQCFSLRPPSNVCTSDKKILGWSRGLGFMSQTHTHTPPNQFLVKICN</sequence>